<reference evidence="6" key="1">
    <citation type="journal article" date="2019" name="Beilstein J. Org. Chem.">
        <title>Nanangenines: drimane sesquiterpenoids as the dominant metabolite cohort of a novel Australian fungus, Aspergillus nanangensis.</title>
        <authorList>
            <person name="Lacey H.J."/>
            <person name="Gilchrist C.L.M."/>
            <person name="Crombie A."/>
            <person name="Kalaitzis J.A."/>
            <person name="Vuong D."/>
            <person name="Rutledge P.J."/>
            <person name="Turner P."/>
            <person name="Pitt J.I."/>
            <person name="Lacey E."/>
            <person name="Chooi Y.H."/>
            <person name="Piggott A.M."/>
        </authorList>
    </citation>
    <scope>NUCLEOTIDE SEQUENCE</scope>
    <source>
        <strain evidence="6">MST-FP2251</strain>
    </source>
</reference>
<evidence type="ECO:0000256" key="1">
    <source>
        <dbReference type="ARBA" id="ARBA00022603"/>
    </source>
</evidence>
<feature type="domain" description="O-methyltransferase C-terminal" evidence="5">
    <location>
        <begin position="171"/>
        <end position="374"/>
    </location>
</feature>
<name>A0AAD4CDC1_ASPNN</name>
<dbReference type="Proteomes" id="UP001194746">
    <property type="component" value="Unassembled WGS sequence"/>
</dbReference>
<dbReference type="PANTHER" id="PTHR43712">
    <property type="entry name" value="PUTATIVE (AFU_ORTHOLOGUE AFUA_4G14580)-RELATED"/>
    <property type="match status" value="1"/>
</dbReference>
<dbReference type="Gene3D" id="3.40.50.150">
    <property type="entry name" value="Vaccinia Virus protein VP39"/>
    <property type="match status" value="1"/>
</dbReference>
<sequence>MGDTFKHALSAVTEALNSPPSPDNIEMETVVQLLGSMDKLRVMLEPPNLAIIKLCTAPYALSCIRVAQGMGIFNAFFHADDPKEMTLNDLNAKTKGDKELLSRIMRHLNACDIFTQVDSDRYRPSALALQLADDSPVGACVKHFYLNMRATSFLNEYFEERGYVNPSDAYDAPFQYAHGTKEHFFSWLSHHPADQEAFNSVMTMNRQVGESEWFEIFPVEERLQVSTDRTLIVDIGGGVGHDMLTFNQKFPHLPGKLVVQDIPSVIGDIKSPLPEGIDAMTYDMFDPQPVKGAKAYYLRTVLHDWPDKQALEALARIREAMAEDSILLLNEFSIPESDVSRISAAIDQDMMEAFSSLDRTEPQWISLLERGGFEVVKVWRFEFNATMGKALYEAVPRGV</sequence>
<keyword evidence="1" id="KW-0489">Methyltransferase</keyword>
<organism evidence="6 7">
    <name type="scientific">Aspergillus nanangensis</name>
    <dbReference type="NCBI Taxonomy" id="2582783"/>
    <lineage>
        <taxon>Eukaryota</taxon>
        <taxon>Fungi</taxon>
        <taxon>Dikarya</taxon>
        <taxon>Ascomycota</taxon>
        <taxon>Pezizomycotina</taxon>
        <taxon>Eurotiomycetes</taxon>
        <taxon>Eurotiomycetidae</taxon>
        <taxon>Eurotiales</taxon>
        <taxon>Aspergillaceae</taxon>
        <taxon>Aspergillus</taxon>
        <taxon>Aspergillus subgen. Circumdati</taxon>
    </lineage>
</organism>
<dbReference type="PROSITE" id="PS51683">
    <property type="entry name" value="SAM_OMT_II"/>
    <property type="match status" value="1"/>
</dbReference>
<comment type="caution">
    <text evidence="6">The sequence shown here is derived from an EMBL/GenBank/DDBJ whole genome shotgun (WGS) entry which is preliminary data.</text>
</comment>
<dbReference type="EMBL" id="VCAU01000123">
    <property type="protein sequence ID" value="KAF9884389.1"/>
    <property type="molecule type" value="Genomic_DNA"/>
</dbReference>
<dbReference type="GO" id="GO:0044550">
    <property type="term" value="P:secondary metabolite biosynthetic process"/>
    <property type="evidence" value="ECO:0007669"/>
    <property type="project" value="UniProtKB-ARBA"/>
</dbReference>
<keyword evidence="3" id="KW-0949">S-adenosyl-L-methionine</keyword>
<dbReference type="InterPro" id="IPR016461">
    <property type="entry name" value="COMT-like"/>
</dbReference>
<protein>
    <recommendedName>
        <fullName evidence="5">O-methyltransferase C-terminal domain-containing protein</fullName>
    </recommendedName>
</protein>
<keyword evidence="2" id="KW-0808">Transferase</keyword>
<dbReference type="InterPro" id="IPR036388">
    <property type="entry name" value="WH-like_DNA-bd_sf"/>
</dbReference>
<reference evidence="6" key="2">
    <citation type="submission" date="2020-02" db="EMBL/GenBank/DDBJ databases">
        <authorList>
            <person name="Gilchrist C.L.M."/>
            <person name="Chooi Y.-H."/>
        </authorList>
    </citation>
    <scope>NUCLEOTIDE SEQUENCE</scope>
    <source>
        <strain evidence="6">MST-FP2251</strain>
    </source>
</reference>
<dbReference type="GO" id="GO:0008171">
    <property type="term" value="F:O-methyltransferase activity"/>
    <property type="evidence" value="ECO:0007669"/>
    <property type="project" value="InterPro"/>
</dbReference>
<evidence type="ECO:0000256" key="2">
    <source>
        <dbReference type="ARBA" id="ARBA00022679"/>
    </source>
</evidence>
<keyword evidence="7" id="KW-1185">Reference proteome</keyword>
<accession>A0AAD4CDC1</accession>
<feature type="active site" description="Proton acceptor" evidence="4">
    <location>
        <position position="303"/>
    </location>
</feature>
<dbReference type="Pfam" id="PF00891">
    <property type="entry name" value="Methyltransf_2"/>
    <property type="match status" value="1"/>
</dbReference>
<gene>
    <name evidence="6" type="ORF">FE257_001789</name>
</gene>
<dbReference type="InterPro" id="IPR001077">
    <property type="entry name" value="COMT_C"/>
</dbReference>
<dbReference type="InterPro" id="IPR029063">
    <property type="entry name" value="SAM-dependent_MTases_sf"/>
</dbReference>
<dbReference type="InterPro" id="IPR036390">
    <property type="entry name" value="WH_DNA-bd_sf"/>
</dbReference>
<evidence type="ECO:0000313" key="6">
    <source>
        <dbReference type="EMBL" id="KAF9884389.1"/>
    </source>
</evidence>
<evidence type="ECO:0000259" key="5">
    <source>
        <dbReference type="Pfam" id="PF00891"/>
    </source>
</evidence>
<dbReference type="GO" id="GO:0032259">
    <property type="term" value="P:methylation"/>
    <property type="evidence" value="ECO:0007669"/>
    <property type="project" value="UniProtKB-KW"/>
</dbReference>
<dbReference type="AlphaFoldDB" id="A0AAD4CDC1"/>
<dbReference type="PIRSF" id="PIRSF005739">
    <property type="entry name" value="O-mtase"/>
    <property type="match status" value="1"/>
</dbReference>
<evidence type="ECO:0000256" key="4">
    <source>
        <dbReference type="PIRSR" id="PIRSR005739-1"/>
    </source>
</evidence>
<dbReference type="SUPFAM" id="SSF46785">
    <property type="entry name" value="Winged helix' DNA-binding domain"/>
    <property type="match status" value="1"/>
</dbReference>
<dbReference type="Gene3D" id="1.10.10.10">
    <property type="entry name" value="Winged helix-like DNA-binding domain superfamily/Winged helix DNA-binding domain"/>
    <property type="match status" value="1"/>
</dbReference>
<dbReference type="SUPFAM" id="SSF53335">
    <property type="entry name" value="S-adenosyl-L-methionine-dependent methyltransferases"/>
    <property type="match status" value="1"/>
</dbReference>
<evidence type="ECO:0000256" key="3">
    <source>
        <dbReference type="ARBA" id="ARBA00022691"/>
    </source>
</evidence>
<dbReference type="PANTHER" id="PTHR43712:SF11">
    <property type="entry name" value="O-METHYLTRANSFERASE (AFU_ORTHOLOGUE AFUA_2G17820)-RELATED"/>
    <property type="match status" value="1"/>
</dbReference>
<proteinExistence type="predicted"/>
<evidence type="ECO:0000313" key="7">
    <source>
        <dbReference type="Proteomes" id="UP001194746"/>
    </source>
</evidence>